<organism evidence="1 2">
    <name type="scientific">Candidatus Methanodesulfokora washburnensis</name>
    <dbReference type="NCBI Taxonomy" id="2478471"/>
    <lineage>
        <taxon>Archaea</taxon>
        <taxon>Thermoproteota</taxon>
        <taxon>Candidatus Korarchaeia</taxon>
        <taxon>Candidatus Korarchaeia incertae sedis</taxon>
        <taxon>Candidatus Methanodesulfokora</taxon>
    </lineage>
</organism>
<evidence type="ECO:0000313" key="2">
    <source>
        <dbReference type="Proteomes" id="UP000277582"/>
    </source>
</evidence>
<evidence type="ECO:0000313" key="1">
    <source>
        <dbReference type="EMBL" id="RSN78301.1"/>
    </source>
</evidence>
<dbReference type="EMBL" id="RCOS01000022">
    <property type="protein sequence ID" value="RSN78301.1"/>
    <property type="molecule type" value="Genomic_DNA"/>
</dbReference>
<proteinExistence type="predicted"/>
<sequence length="82" mass="9748">MHTVKLFTSPPRPYPYILINVMHPKFSLLKYAEEVIIDSGIEIFRDPNVKEYPKNHISRLLRVYAKVRQRVHNKPVYVTVQD</sequence>
<dbReference type="RefSeq" id="WP_133308280.1">
    <property type="nucleotide sequence ID" value="NZ_RCOS01000022.1"/>
</dbReference>
<dbReference type="Proteomes" id="UP000277582">
    <property type="component" value="Unassembled WGS sequence"/>
</dbReference>
<accession>A0A3R9RTD8</accession>
<feature type="non-terminal residue" evidence="1">
    <location>
        <position position="82"/>
    </location>
</feature>
<protein>
    <submittedName>
        <fullName evidence="1">Uncharacterized protein</fullName>
    </submittedName>
</protein>
<comment type="caution">
    <text evidence="1">The sequence shown here is derived from an EMBL/GenBank/DDBJ whole genome shotgun (WGS) entry which is preliminary data.</text>
</comment>
<keyword evidence="2" id="KW-1185">Reference proteome</keyword>
<gene>
    <name evidence="1" type="ORF">D6D85_01440</name>
</gene>
<reference evidence="1 2" key="1">
    <citation type="submission" date="2018-10" db="EMBL/GenBank/DDBJ databases">
        <title>Co-occurring genomic capacity for anaerobic methane metabolism and dissimilatory sulfite reduction discovered in the Korarchaeota.</title>
        <authorList>
            <person name="Mckay L.J."/>
            <person name="Dlakic M."/>
            <person name="Fields M.W."/>
            <person name="Delmont T.O."/>
            <person name="Eren A.M."/>
            <person name="Jay Z.J."/>
            <person name="Klingelsmith K.B."/>
            <person name="Rusch D.B."/>
            <person name="Inskeep W.P."/>
        </authorList>
    </citation>
    <scope>NUCLEOTIDE SEQUENCE [LARGE SCALE GENOMIC DNA]</scope>
    <source>
        <strain evidence="1 2">MDKW</strain>
    </source>
</reference>
<dbReference type="AlphaFoldDB" id="A0A3R9RTD8"/>
<name>A0A3R9RTD8_9CREN</name>